<gene>
    <name evidence="2" type="primary">LOC141378002</name>
</gene>
<protein>
    <submittedName>
        <fullName evidence="2">G-protein coupled receptor 87-like</fullName>
    </submittedName>
</protein>
<keyword evidence="1" id="KW-1185">Reference proteome</keyword>
<name>A0AC58HEQ9_DANRE</name>
<evidence type="ECO:0000313" key="1">
    <source>
        <dbReference type="Proteomes" id="UP000000437"/>
    </source>
</evidence>
<dbReference type="RefSeq" id="XP_073780469.1">
    <property type="nucleotide sequence ID" value="XM_073924368.1"/>
</dbReference>
<evidence type="ECO:0000313" key="2">
    <source>
        <dbReference type="RefSeq" id="XP_073780469.1"/>
    </source>
</evidence>
<organism evidence="1 2">
    <name type="scientific">Danio rerio</name>
    <name type="common">Zebrafish</name>
    <name type="synonym">Brachydanio rerio</name>
    <dbReference type="NCBI Taxonomy" id="7955"/>
    <lineage>
        <taxon>Eukaryota</taxon>
        <taxon>Metazoa</taxon>
        <taxon>Chordata</taxon>
        <taxon>Craniata</taxon>
        <taxon>Vertebrata</taxon>
        <taxon>Euteleostomi</taxon>
        <taxon>Actinopterygii</taxon>
        <taxon>Neopterygii</taxon>
        <taxon>Teleostei</taxon>
        <taxon>Ostariophysi</taxon>
        <taxon>Cypriniformes</taxon>
        <taxon>Danionidae</taxon>
        <taxon>Danioninae</taxon>
        <taxon>Danio</taxon>
    </lineage>
</organism>
<accession>A0AC58HEQ9</accession>
<sequence>MVPASTSSSIMDQNATNSTEEHCGLSEMPARLFFITVYTVIFVASLMLNSIAIYVYFFKVTTQSSITVYLKNLAIADLFVCLCLILRIVKYASASVGIQSIYCKFGAPASYLNMYSSILFMGYIAANRYMRIVRPLETHRLQTVTSTRYICAVTWAAMLGCNSIYIAAFIITDKEHPADSGFDCESFHSNLVKQIHLVLQITSFLGFLCVLVSLILFYWWNVQKLQQAQRTMPEQPGNKKLSKSKRNMQVLVVIFCVCFVPYHLIRLPYVLLNPLLHDCTTAQVFHILKELTVLLAVLNASLDPLIYFAFCKTFRSHLNLQRFYRSE</sequence>
<dbReference type="Proteomes" id="UP000000437">
    <property type="component" value="Chromosome 15"/>
</dbReference>
<reference evidence="2" key="1">
    <citation type="submission" date="2025-08" db="UniProtKB">
        <authorList>
            <consortium name="RefSeq"/>
        </authorList>
    </citation>
    <scope>IDENTIFICATION</scope>
    <source>
        <strain evidence="2">Tuebingen</strain>
        <tissue evidence="2">Fibroblasts and whole tissue</tissue>
    </source>
</reference>
<proteinExistence type="predicted"/>